<gene>
    <name evidence="1" type="ORF">CEK00_15350</name>
</gene>
<evidence type="ECO:0000313" key="1">
    <source>
        <dbReference type="EMBL" id="PAM69883.1"/>
    </source>
</evidence>
<organism evidence="1 2">
    <name type="scientific">Stenotrophomonas maltophilia</name>
    <name type="common">Pseudomonas maltophilia</name>
    <name type="synonym">Xanthomonas maltophilia</name>
    <dbReference type="NCBI Taxonomy" id="40324"/>
    <lineage>
        <taxon>Bacteria</taxon>
        <taxon>Pseudomonadati</taxon>
        <taxon>Pseudomonadota</taxon>
        <taxon>Gammaproteobacteria</taxon>
        <taxon>Lysobacterales</taxon>
        <taxon>Lysobacteraceae</taxon>
        <taxon>Stenotrophomonas</taxon>
        <taxon>Stenotrophomonas maltophilia group</taxon>
    </lineage>
</organism>
<dbReference type="EMBL" id="NJGC01000018">
    <property type="protein sequence ID" value="PAM69883.1"/>
    <property type="molecule type" value="Genomic_DNA"/>
</dbReference>
<sequence length="96" mass="10349">MKMRRLLSWTGLALCVVYLLLTAWLVHGAQSEGDPKGTYILMALPITLQSAALDAIGAGGLLRGKPWSTAYAVLVPPTLLLLYAAGWLIERSARGR</sequence>
<evidence type="ECO:0000313" key="2">
    <source>
        <dbReference type="Proteomes" id="UP000216433"/>
    </source>
</evidence>
<comment type="caution">
    <text evidence="1">The sequence shown here is derived from an EMBL/GenBank/DDBJ whole genome shotgun (WGS) entry which is preliminary data.</text>
</comment>
<name>A0A0M1DYG2_STEMA</name>
<proteinExistence type="predicted"/>
<dbReference type="RefSeq" id="WP_032954416.1">
    <property type="nucleotide sequence ID" value="NZ_CABMJM010000076.1"/>
</dbReference>
<accession>A0A0M1DYG2</accession>
<protein>
    <submittedName>
        <fullName evidence="1">Uncharacterized protein</fullName>
    </submittedName>
</protein>
<reference evidence="1 2" key="1">
    <citation type="submission" date="2017-06" db="EMBL/GenBank/DDBJ databases">
        <title>Genome sequencing and assembly of Stenotrophomonas maltophilia DF07.</title>
        <authorList>
            <person name="Iyer R."/>
        </authorList>
    </citation>
    <scope>NUCLEOTIDE SEQUENCE [LARGE SCALE GENOMIC DNA]</scope>
    <source>
        <strain evidence="1 2">DF07</strain>
    </source>
</reference>
<dbReference type="Proteomes" id="UP000216433">
    <property type="component" value="Unassembled WGS sequence"/>
</dbReference>
<dbReference type="GeneID" id="97262231"/>
<dbReference type="AlphaFoldDB" id="A0A0M1DYG2"/>